<organism evidence="2 3">
    <name type="scientific">Hypsibius exemplaris</name>
    <name type="common">Freshwater tardigrade</name>
    <dbReference type="NCBI Taxonomy" id="2072580"/>
    <lineage>
        <taxon>Eukaryota</taxon>
        <taxon>Metazoa</taxon>
        <taxon>Ecdysozoa</taxon>
        <taxon>Tardigrada</taxon>
        <taxon>Eutardigrada</taxon>
        <taxon>Parachela</taxon>
        <taxon>Hypsibioidea</taxon>
        <taxon>Hypsibiidae</taxon>
        <taxon>Hypsibius</taxon>
    </lineage>
</organism>
<evidence type="ECO:0000313" key="2">
    <source>
        <dbReference type="EMBL" id="OQV16552.1"/>
    </source>
</evidence>
<protein>
    <submittedName>
        <fullName evidence="2">Uncharacterized protein</fullName>
    </submittedName>
</protein>
<sequence length="216" mass="24540">MATRSRTSEVPMADLCGDLKLMEEDTARWEGKNQELDAQLQAIDEEIYQETEKQQNLEQEKETLFGDQQTLNGQLAALLTERDRMHAKERECFLRMQASEKKHVELVATGRAARKGYAAEALRLLDSGQDITRHFVIDLDGELEEVSADVASLKEQVRELCEKSSREKEKSQPDVEIMKCTNASAVSFSVFMHRCIVLLFIAGTHPSFVTSIWRST</sequence>
<dbReference type="Proteomes" id="UP000192578">
    <property type="component" value="Unassembled WGS sequence"/>
</dbReference>
<comment type="caution">
    <text evidence="2">The sequence shown here is derived from an EMBL/GenBank/DDBJ whole genome shotgun (WGS) entry which is preliminary data.</text>
</comment>
<evidence type="ECO:0000256" key="1">
    <source>
        <dbReference type="SAM" id="Coils"/>
    </source>
</evidence>
<keyword evidence="3" id="KW-1185">Reference proteome</keyword>
<accession>A0A1W0WMZ6</accession>
<proteinExistence type="predicted"/>
<dbReference type="OrthoDB" id="10602490at2759"/>
<feature type="coiled-coil region" evidence="1">
    <location>
        <begin position="136"/>
        <end position="170"/>
    </location>
</feature>
<keyword evidence="1" id="KW-0175">Coiled coil</keyword>
<gene>
    <name evidence="2" type="ORF">BV898_09387</name>
</gene>
<reference evidence="3" key="1">
    <citation type="submission" date="2017-01" db="EMBL/GenBank/DDBJ databases">
        <title>Comparative genomics of anhydrobiosis in the tardigrade Hypsibius dujardini.</title>
        <authorList>
            <person name="Yoshida Y."/>
            <person name="Koutsovoulos G."/>
            <person name="Laetsch D."/>
            <person name="Stevens L."/>
            <person name="Kumar S."/>
            <person name="Horikawa D."/>
            <person name="Ishino K."/>
            <person name="Komine S."/>
            <person name="Tomita M."/>
            <person name="Blaxter M."/>
            <person name="Arakawa K."/>
        </authorList>
    </citation>
    <scope>NUCLEOTIDE SEQUENCE [LARGE SCALE GENOMIC DNA]</scope>
    <source>
        <strain evidence="3">Z151</strain>
    </source>
</reference>
<dbReference type="EMBL" id="MTYJ01000073">
    <property type="protein sequence ID" value="OQV16552.1"/>
    <property type="molecule type" value="Genomic_DNA"/>
</dbReference>
<dbReference type="AlphaFoldDB" id="A0A1W0WMZ6"/>
<evidence type="ECO:0000313" key="3">
    <source>
        <dbReference type="Proteomes" id="UP000192578"/>
    </source>
</evidence>
<name>A0A1W0WMZ6_HYPEX</name>
<feature type="coiled-coil region" evidence="1">
    <location>
        <begin position="19"/>
        <end position="60"/>
    </location>
</feature>